<evidence type="ECO:0000256" key="7">
    <source>
        <dbReference type="ARBA" id="ARBA00023229"/>
    </source>
</evidence>
<evidence type="ECO:0000256" key="1">
    <source>
        <dbReference type="ARBA" id="ARBA00005094"/>
    </source>
</evidence>
<comment type="similarity">
    <text evidence="2 9">Belongs to the DXR family.</text>
</comment>
<dbReference type="PANTHER" id="PTHR30525:SF0">
    <property type="entry name" value="1-DEOXY-D-XYLULOSE 5-PHOSPHATE REDUCTOISOMERASE, CHLOROPLASTIC"/>
    <property type="match status" value="1"/>
</dbReference>
<evidence type="ECO:0000259" key="10">
    <source>
        <dbReference type="Pfam" id="PF02670"/>
    </source>
</evidence>
<dbReference type="EMBL" id="BPRC01000008">
    <property type="protein sequence ID" value="GJE65399.1"/>
    <property type="molecule type" value="Genomic_DNA"/>
</dbReference>
<feature type="binding site" evidence="9">
    <location>
        <position position="209"/>
    </location>
    <ligand>
        <name>NADPH</name>
        <dbReference type="ChEBI" id="CHEBI:57783"/>
    </ligand>
</feature>
<feature type="binding site" evidence="9">
    <location>
        <position position="180"/>
    </location>
    <ligand>
        <name>1-deoxy-D-xylulose 5-phosphate</name>
        <dbReference type="ChEBI" id="CHEBI:57792"/>
    </ligand>
</feature>
<dbReference type="InterPro" id="IPR036169">
    <property type="entry name" value="DXPR_C_sf"/>
</dbReference>
<feature type="binding site" evidence="9">
    <location>
        <position position="221"/>
    </location>
    <ligand>
        <name>1-deoxy-D-xylulose 5-phosphate</name>
        <dbReference type="ChEBI" id="CHEBI:57792"/>
    </ligand>
</feature>
<comment type="cofactor">
    <cofactor evidence="9">
        <name>Mg(2+)</name>
        <dbReference type="ChEBI" id="CHEBI:18420"/>
    </cofactor>
    <cofactor evidence="9">
        <name>Mn(2+)</name>
        <dbReference type="ChEBI" id="CHEBI:29035"/>
    </cofactor>
</comment>
<dbReference type="PIRSF" id="PIRSF006205">
    <property type="entry name" value="Dxp_reductismrs"/>
    <property type="match status" value="1"/>
</dbReference>
<dbReference type="HAMAP" id="MF_00183">
    <property type="entry name" value="DXP_reductoisom"/>
    <property type="match status" value="1"/>
</dbReference>
<feature type="binding site" evidence="9">
    <location>
        <position position="130"/>
    </location>
    <ligand>
        <name>NADPH</name>
        <dbReference type="ChEBI" id="CHEBI:57783"/>
    </ligand>
</feature>
<dbReference type="InterPro" id="IPR013644">
    <property type="entry name" value="DXP_reductoisomerase_C"/>
</dbReference>
<dbReference type="SUPFAM" id="SSF51735">
    <property type="entry name" value="NAD(P)-binding Rossmann-fold domains"/>
    <property type="match status" value="1"/>
</dbReference>
<dbReference type="Proteomes" id="UP001055039">
    <property type="component" value="Unassembled WGS sequence"/>
</dbReference>
<feature type="binding site" evidence="9">
    <location>
        <position position="18"/>
    </location>
    <ligand>
        <name>NADPH</name>
        <dbReference type="ChEBI" id="CHEBI:57783"/>
    </ligand>
</feature>
<protein>
    <recommendedName>
        <fullName evidence="9">1-deoxy-D-xylulose 5-phosphate reductoisomerase</fullName>
        <shortName evidence="9">DXP reductoisomerase</shortName>
        <ecNumber evidence="9">1.1.1.267</ecNumber>
    </recommendedName>
    <alternativeName>
        <fullName evidence="9">1-deoxyxylulose-5-phosphate reductoisomerase</fullName>
    </alternativeName>
    <alternativeName>
        <fullName evidence="9">2-C-methyl-D-erythritol 4-phosphate synthase</fullName>
    </alternativeName>
</protein>
<feature type="binding site" evidence="9">
    <location>
        <position position="128"/>
    </location>
    <ligand>
        <name>NADPH</name>
        <dbReference type="ChEBI" id="CHEBI:57783"/>
    </ligand>
</feature>
<dbReference type="Pfam" id="PF02670">
    <property type="entry name" value="DXP_reductoisom"/>
    <property type="match status" value="1"/>
</dbReference>
<feature type="binding site" evidence="9">
    <location>
        <position position="20"/>
    </location>
    <ligand>
        <name>NADPH</name>
        <dbReference type="ChEBI" id="CHEBI:57783"/>
    </ligand>
</feature>
<dbReference type="NCBIfam" id="TIGR00243">
    <property type="entry name" value="Dxr"/>
    <property type="match status" value="1"/>
</dbReference>
<keyword evidence="3 9" id="KW-0479">Metal-binding</keyword>
<evidence type="ECO:0000256" key="5">
    <source>
        <dbReference type="ARBA" id="ARBA00023002"/>
    </source>
</evidence>
<dbReference type="InterPro" id="IPR003821">
    <property type="entry name" value="DXP_reductoisomerase"/>
</dbReference>
<feature type="binding site" evidence="9">
    <location>
        <position position="225"/>
    </location>
    <ligand>
        <name>1-deoxy-D-xylulose 5-phosphate</name>
        <dbReference type="ChEBI" id="CHEBI:57792"/>
    </ligand>
</feature>
<dbReference type="Gene3D" id="3.40.50.720">
    <property type="entry name" value="NAD(P)-binding Rossmann-like Domain"/>
    <property type="match status" value="1"/>
</dbReference>
<feature type="binding site" evidence="9">
    <location>
        <position position="44"/>
    </location>
    <ligand>
        <name>NADPH</name>
        <dbReference type="ChEBI" id="CHEBI:57783"/>
    </ligand>
</feature>
<feature type="binding site" evidence="9">
    <location>
        <position position="156"/>
    </location>
    <ligand>
        <name>1-deoxy-D-xylulose 5-phosphate</name>
        <dbReference type="ChEBI" id="CHEBI:57792"/>
    </ligand>
</feature>
<dbReference type="InterPro" id="IPR026877">
    <property type="entry name" value="DXPR_C"/>
</dbReference>
<gene>
    <name evidence="9 13" type="primary">dxr</name>
    <name evidence="13" type="ORF">LNAOJCKE_2610</name>
</gene>
<feature type="binding site" evidence="9">
    <location>
        <position position="19"/>
    </location>
    <ligand>
        <name>NADPH</name>
        <dbReference type="ChEBI" id="CHEBI:57783"/>
    </ligand>
</feature>
<reference evidence="13" key="2">
    <citation type="submission" date="2021-08" db="EMBL/GenBank/DDBJ databases">
        <authorList>
            <person name="Tani A."/>
            <person name="Ola A."/>
            <person name="Ogura Y."/>
            <person name="Katsura K."/>
            <person name="Hayashi T."/>
        </authorList>
    </citation>
    <scope>NUCLEOTIDE SEQUENCE</scope>
    <source>
        <strain evidence="13">NBRC 15686</strain>
    </source>
</reference>
<proteinExistence type="inferred from homology"/>
<dbReference type="Pfam" id="PF13288">
    <property type="entry name" value="DXPR_C"/>
    <property type="match status" value="1"/>
</dbReference>
<evidence type="ECO:0000256" key="3">
    <source>
        <dbReference type="ARBA" id="ARBA00022723"/>
    </source>
</evidence>
<dbReference type="SUPFAM" id="SSF55347">
    <property type="entry name" value="Glyceraldehyde-3-phosphate dehydrogenase-like, C-terminal domain"/>
    <property type="match status" value="1"/>
</dbReference>
<dbReference type="EC" id="1.1.1.267" evidence="9"/>
<keyword evidence="5 9" id="KW-0560">Oxidoreductase</keyword>
<comment type="catalytic activity">
    <reaction evidence="8">
        <text>2-C-methyl-D-erythritol 4-phosphate + NADP(+) = 1-deoxy-D-xylulose 5-phosphate + NADPH + H(+)</text>
        <dbReference type="Rhea" id="RHEA:13717"/>
        <dbReference type="ChEBI" id="CHEBI:15378"/>
        <dbReference type="ChEBI" id="CHEBI:57783"/>
        <dbReference type="ChEBI" id="CHEBI:57792"/>
        <dbReference type="ChEBI" id="CHEBI:58262"/>
        <dbReference type="ChEBI" id="CHEBI:58349"/>
        <dbReference type="EC" id="1.1.1.267"/>
    </reaction>
    <physiologicalReaction direction="right-to-left" evidence="8">
        <dbReference type="Rhea" id="RHEA:13719"/>
    </physiologicalReaction>
</comment>
<evidence type="ECO:0000256" key="8">
    <source>
        <dbReference type="ARBA" id="ARBA00048543"/>
    </source>
</evidence>
<evidence type="ECO:0000313" key="14">
    <source>
        <dbReference type="Proteomes" id="UP001055039"/>
    </source>
</evidence>
<keyword evidence="6 9" id="KW-0464">Manganese</keyword>
<accession>A0ABQ4UDL0</accession>
<keyword evidence="9" id="KW-0460">Magnesium</keyword>
<dbReference type="Gene3D" id="1.10.1740.10">
    <property type="match status" value="1"/>
</dbReference>
<comment type="function">
    <text evidence="9">Catalyzes the NADPH-dependent rearrangement and reduction of 1-deoxy-D-xylulose-5-phosphate (DXP) to 2-C-methyl-D-erythritol 4-phosphate (MEP).</text>
</comment>
<name>A0ABQ4UDL0_9HYPH</name>
<feature type="binding site" evidence="9">
    <location>
        <position position="129"/>
    </location>
    <ligand>
        <name>1-deoxy-D-xylulose 5-phosphate</name>
        <dbReference type="ChEBI" id="CHEBI:57792"/>
    </ligand>
</feature>
<keyword evidence="7 9" id="KW-0414">Isoprene biosynthesis</keyword>
<comment type="pathway">
    <text evidence="1 9">Isoprenoid biosynthesis; isopentenyl diphosphate biosynthesis via DXP pathway; isopentenyl diphosphate from 1-deoxy-D-xylulose 5-phosphate: step 1/6.</text>
</comment>
<feature type="domain" description="DXP reductoisomerase C-terminal" evidence="12">
    <location>
        <begin position="265"/>
        <end position="385"/>
    </location>
</feature>
<feature type="binding site" evidence="9">
    <location>
        <position position="222"/>
    </location>
    <ligand>
        <name>1-deoxy-D-xylulose 5-phosphate</name>
        <dbReference type="ChEBI" id="CHEBI:57792"/>
    </ligand>
</feature>
<feature type="domain" description="1-deoxy-D-xylulose 5-phosphate reductoisomerase C-terminal" evidence="11">
    <location>
        <begin position="150"/>
        <end position="233"/>
    </location>
</feature>
<feature type="binding site" evidence="9">
    <location>
        <position position="216"/>
    </location>
    <ligand>
        <name>1-deoxy-D-xylulose 5-phosphate</name>
        <dbReference type="ChEBI" id="CHEBI:57792"/>
    </ligand>
</feature>
<feature type="binding site" evidence="9">
    <location>
        <position position="17"/>
    </location>
    <ligand>
        <name>NADPH</name>
        <dbReference type="ChEBI" id="CHEBI:57783"/>
    </ligand>
</feature>
<keyword evidence="14" id="KW-1185">Reference proteome</keyword>
<feature type="binding site" evidence="9">
    <location>
        <position position="154"/>
    </location>
    <ligand>
        <name>Mn(2+)</name>
        <dbReference type="ChEBI" id="CHEBI:29035"/>
    </ligand>
</feature>
<evidence type="ECO:0000256" key="4">
    <source>
        <dbReference type="ARBA" id="ARBA00022857"/>
    </source>
</evidence>
<evidence type="ECO:0000313" key="13">
    <source>
        <dbReference type="EMBL" id="GJE65399.1"/>
    </source>
</evidence>
<evidence type="ECO:0000256" key="6">
    <source>
        <dbReference type="ARBA" id="ARBA00023211"/>
    </source>
</evidence>
<feature type="binding site" evidence="9">
    <location>
        <position position="155"/>
    </location>
    <ligand>
        <name>1-deoxy-D-xylulose 5-phosphate</name>
        <dbReference type="ChEBI" id="CHEBI:57792"/>
    </ligand>
</feature>
<dbReference type="InterPro" id="IPR013512">
    <property type="entry name" value="DXP_reductoisomerase_N"/>
</dbReference>
<organism evidence="13 14">
    <name type="scientific">Methylorubrum aminovorans</name>
    <dbReference type="NCBI Taxonomy" id="269069"/>
    <lineage>
        <taxon>Bacteria</taxon>
        <taxon>Pseudomonadati</taxon>
        <taxon>Pseudomonadota</taxon>
        <taxon>Alphaproteobacteria</taxon>
        <taxon>Hyphomicrobiales</taxon>
        <taxon>Methylobacteriaceae</taxon>
        <taxon>Methylorubrum</taxon>
    </lineage>
</organism>
<evidence type="ECO:0000256" key="2">
    <source>
        <dbReference type="ARBA" id="ARBA00006825"/>
    </source>
</evidence>
<feature type="binding site" evidence="9">
    <location>
        <position position="225"/>
    </location>
    <ligand>
        <name>Mn(2+)</name>
        <dbReference type="ChEBI" id="CHEBI:29035"/>
    </ligand>
</feature>
<dbReference type="PANTHER" id="PTHR30525">
    <property type="entry name" value="1-DEOXY-D-XYLULOSE 5-PHOSPHATE REDUCTOISOMERASE"/>
    <property type="match status" value="1"/>
</dbReference>
<comment type="caution">
    <text evidence="9">Lacks conserved residue(s) required for the propagation of feature annotation.</text>
</comment>
<reference evidence="13" key="1">
    <citation type="journal article" date="2021" name="Front. Microbiol.">
        <title>Comprehensive Comparative Genomics and Phenotyping of Methylobacterium Species.</title>
        <authorList>
            <person name="Alessa O."/>
            <person name="Ogura Y."/>
            <person name="Fujitani Y."/>
            <person name="Takami H."/>
            <person name="Hayashi T."/>
            <person name="Sahin N."/>
            <person name="Tani A."/>
        </authorList>
    </citation>
    <scope>NUCLEOTIDE SEQUENCE</scope>
    <source>
        <strain evidence="13">NBRC 15686</strain>
    </source>
</reference>
<evidence type="ECO:0000259" key="11">
    <source>
        <dbReference type="Pfam" id="PF08436"/>
    </source>
</evidence>
<feature type="binding site" evidence="9">
    <location>
        <position position="203"/>
    </location>
    <ligand>
        <name>1-deoxy-D-xylulose 5-phosphate</name>
        <dbReference type="ChEBI" id="CHEBI:57792"/>
    </ligand>
</feature>
<dbReference type="InterPro" id="IPR036291">
    <property type="entry name" value="NAD(P)-bd_dom_sf"/>
</dbReference>
<evidence type="ECO:0000256" key="9">
    <source>
        <dbReference type="HAMAP-Rule" id="MF_00183"/>
    </source>
</evidence>
<feature type="domain" description="1-deoxy-D-xylulose 5-phosphate reductoisomerase N-terminal" evidence="10">
    <location>
        <begin position="11"/>
        <end position="136"/>
    </location>
</feature>
<feature type="binding site" evidence="9">
    <location>
        <position position="156"/>
    </location>
    <ligand>
        <name>Mn(2+)</name>
        <dbReference type="ChEBI" id="CHEBI:29035"/>
    </ligand>
</feature>
<dbReference type="SUPFAM" id="SSF69055">
    <property type="entry name" value="1-deoxy-D-xylulose-5-phosphate reductoisomerase, C-terminal domain"/>
    <property type="match status" value="1"/>
</dbReference>
<comment type="caution">
    <text evidence="13">The sequence shown here is derived from an EMBL/GenBank/DDBJ whole genome shotgun (WGS) entry which is preliminary data.</text>
</comment>
<evidence type="ECO:0000259" key="12">
    <source>
        <dbReference type="Pfam" id="PF13288"/>
    </source>
</evidence>
<feature type="binding site" evidence="9">
    <location>
        <position position="43"/>
    </location>
    <ligand>
        <name>NADPH</name>
        <dbReference type="ChEBI" id="CHEBI:57783"/>
    </ligand>
</feature>
<dbReference type="Pfam" id="PF08436">
    <property type="entry name" value="DXP_redisom_C"/>
    <property type="match status" value="1"/>
</dbReference>
<sequence>MNGTDPVSLTVTVLGATGSIGRSTTDLLSQHAGRFRAGALVGGRDAAALAKLARELKPDFAALADESAGPALAEALAGSGIPNGAGESAVLEAVAREADIVVAAVSGAAGLKPTHAALRLGRTIALANKESLVCAGDAFMRDATRYGARILPVDSEHNALAQAMGDGRVSDIAKMTLTASGGPFRTWTRERIAAATPAEAAAHPTWSMGMKINIDSASLMNKGLELIEAHHLFAIEAERLDVIVHPQSIVHGLIAWRDGAVTAGLAMPDMRVPIAHCLGLGDRLEIARGRPLDLAATGSLTFEPADEARFPCLRVARAALAEGGAAPTVMNAANEIAVAAFIRGAIPFYGIAELVERAVEQFAAEFGHAPEDVEEALAIDARVRAWSLEGVPATRAAG</sequence>
<keyword evidence="4 9" id="KW-0521">NADP</keyword>